<dbReference type="Proteomes" id="UP000887580">
    <property type="component" value="Unplaced"/>
</dbReference>
<dbReference type="WBParaSite" id="PS1159_v2.g13975.t1">
    <property type="protein sequence ID" value="PS1159_v2.g13975.t1"/>
    <property type="gene ID" value="PS1159_v2.g13975"/>
</dbReference>
<accession>A0AC35F7Q6</accession>
<protein>
    <submittedName>
        <fullName evidence="2">Uncharacterized protein</fullName>
    </submittedName>
</protein>
<evidence type="ECO:0000313" key="1">
    <source>
        <dbReference type="Proteomes" id="UP000887580"/>
    </source>
</evidence>
<name>A0AC35F7Q6_9BILA</name>
<evidence type="ECO:0000313" key="2">
    <source>
        <dbReference type="WBParaSite" id="PS1159_v2.g13975.t1"/>
    </source>
</evidence>
<sequence>MLRVIFPLILFGIFIFLAEARVFDDDFGEFDINNINVGIARLGDEILTRQCTCEEMRQCFLESWKNIGCQFANTFLTESRTDNSHIVYGNISTLYMQEYCTTEGLNHVYFKNDEYGYNSTEEIDKIEEDAYNFCFVQETIKCFHHSQCDIQNHTLALMDTRLSVKKREDRWMMGLAIAAASKEQAEKMRESWFIKYNETFKSPDELNETTFTNIKGRTRAPKSDAATNAKLNNIILFSGIILFFNVFFYLQ</sequence>
<organism evidence="1 2">
    <name type="scientific">Panagrolaimus sp. PS1159</name>
    <dbReference type="NCBI Taxonomy" id="55785"/>
    <lineage>
        <taxon>Eukaryota</taxon>
        <taxon>Metazoa</taxon>
        <taxon>Ecdysozoa</taxon>
        <taxon>Nematoda</taxon>
        <taxon>Chromadorea</taxon>
        <taxon>Rhabditida</taxon>
        <taxon>Tylenchina</taxon>
        <taxon>Panagrolaimomorpha</taxon>
        <taxon>Panagrolaimoidea</taxon>
        <taxon>Panagrolaimidae</taxon>
        <taxon>Panagrolaimus</taxon>
    </lineage>
</organism>
<reference evidence="2" key="1">
    <citation type="submission" date="2022-11" db="UniProtKB">
        <authorList>
            <consortium name="WormBaseParasite"/>
        </authorList>
    </citation>
    <scope>IDENTIFICATION</scope>
</reference>
<proteinExistence type="predicted"/>